<dbReference type="EMBL" id="CP046884">
    <property type="protein sequence ID" value="QNQ91497.1"/>
    <property type="molecule type" value="Genomic_DNA"/>
</dbReference>
<dbReference type="InterPro" id="IPR002347">
    <property type="entry name" value="SDR_fam"/>
</dbReference>
<keyword evidence="5" id="KW-1185">Reference proteome</keyword>
<dbReference type="Proteomes" id="UP000516320">
    <property type="component" value="Chromosome"/>
</dbReference>
<dbReference type="PRINTS" id="PR00080">
    <property type="entry name" value="SDRFAMILY"/>
</dbReference>
<protein>
    <submittedName>
        <fullName evidence="4">1,6-dihydroxycyclohexa-2,4-diene-1-carboxylate dehydrogenase</fullName>
        <ecNumber evidence="4">1.3.1.25</ecNumber>
    </submittedName>
</protein>
<accession>A0A7H0SSH2</accession>
<dbReference type="InterPro" id="IPR047686">
    <property type="entry name" value="BenD"/>
</dbReference>
<keyword evidence="2 4" id="KW-0560">Oxidoreductase</keyword>
<name>A0A7H0SSH2_9CORY</name>
<sequence length="266" mass="28335">MDSIYFHPNRFSHSNVLVTGAAQGIGKTVALRLALEGANLALVDRDASVHEYAAELQQSCTGKIFSVTADLENWEGAQTMVDETLSQLNSIDIAINAVGGTIWAKPFERYSDEEIIREIDRSLFTTLWSVRAELPGMIEQQKGTIINVSSVATAGINRVPYAAAKGGVNALTSALAREAASHGIRVVATAPGGTLAPARDIPRGPVPQSDEERAWYQDIVEQTLDSSLMGRYGTLEEQAAAITFLASKEASYITGSVLPVAGGDQG</sequence>
<dbReference type="KEGG" id="cpoy:GP475_09410"/>
<dbReference type="FunFam" id="3.40.50.720:FF:000084">
    <property type="entry name" value="Short-chain dehydrogenase reductase"/>
    <property type="match status" value="1"/>
</dbReference>
<reference evidence="4 5" key="1">
    <citation type="submission" date="2019-12" db="EMBL/GenBank/DDBJ databases">
        <title>Corynebacterium sp. nov., isolated from feces of the Anser Albifrons in China.</title>
        <authorList>
            <person name="Liu Q."/>
        </authorList>
    </citation>
    <scope>NUCLEOTIDE SEQUENCE [LARGE SCALE GENOMIC DNA]</scope>
    <source>
        <strain evidence="4 5">4H37-19</strain>
    </source>
</reference>
<evidence type="ECO:0000313" key="5">
    <source>
        <dbReference type="Proteomes" id="UP000516320"/>
    </source>
</evidence>
<evidence type="ECO:0000256" key="3">
    <source>
        <dbReference type="RuleBase" id="RU000363"/>
    </source>
</evidence>
<dbReference type="NCBIfam" id="NF009463">
    <property type="entry name" value="PRK12823.1"/>
    <property type="match status" value="1"/>
</dbReference>
<dbReference type="NCBIfam" id="NF040811">
    <property type="entry name" value="BenD"/>
    <property type="match status" value="1"/>
</dbReference>
<evidence type="ECO:0000313" key="4">
    <source>
        <dbReference type="EMBL" id="QNQ91497.1"/>
    </source>
</evidence>
<gene>
    <name evidence="4" type="ORF">GP475_09410</name>
</gene>
<dbReference type="GO" id="GO:0016616">
    <property type="term" value="F:oxidoreductase activity, acting on the CH-OH group of donors, NAD or NADP as acceptor"/>
    <property type="evidence" value="ECO:0007669"/>
    <property type="project" value="TreeGrafter"/>
</dbReference>
<evidence type="ECO:0000256" key="1">
    <source>
        <dbReference type="ARBA" id="ARBA00006484"/>
    </source>
</evidence>
<dbReference type="PANTHER" id="PTHR42760:SF123">
    <property type="entry name" value="OXIDOREDUCTASE"/>
    <property type="match status" value="1"/>
</dbReference>
<dbReference type="PROSITE" id="PS00061">
    <property type="entry name" value="ADH_SHORT"/>
    <property type="match status" value="1"/>
</dbReference>
<dbReference type="SUPFAM" id="SSF51735">
    <property type="entry name" value="NAD(P)-binding Rossmann-fold domains"/>
    <property type="match status" value="1"/>
</dbReference>
<dbReference type="GO" id="GO:0030497">
    <property type="term" value="P:fatty acid elongation"/>
    <property type="evidence" value="ECO:0007669"/>
    <property type="project" value="TreeGrafter"/>
</dbReference>
<organism evidence="4 5">
    <name type="scientific">Corynebacterium poyangense</name>
    <dbReference type="NCBI Taxonomy" id="2684405"/>
    <lineage>
        <taxon>Bacteria</taxon>
        <taxon>Bacillati</taxon>
        <taxon>Actinomycetota</taxon>
        <taxon>Actinomycetes</taxon>
        <taxon>Mycobacteriales</taxon>
        <taxon>Corynebacteriaceae</taxon>
        <taxon>Corynebacterium</taxon>
    </lineage>
</organism>
<dbReference type="EC" id="1.3.1.25" evidence="4"/>
<dbReference type="InterPro" id="IPR020904">
    <property type="entry name" value="Sc_DH/Rdtase_CS"/>
</dbReference>
<comment type="similarity">
    <text evidence="1 3">Belongs to the short-chain dehydrogenases/reductases (SDR) family.</text>
</comment>
<dbReference type="PANTHER" id="PTHR42760">
    <property type="entry name" value="SHORT-CHAIN DEHYDROGENASES/REDUCTASES FAMILY MEMBER"/>
    <property type="match status" value="1"/>
</dbReference>
<dbReference type="Pfam" id="PF00106">
    <property type="entry name" value="adh_short"/>
    <property type="match status" value="1"/>
</dbReference>
<dbReference type="AlphaFoldDB" id="A0A7H0SSH2"/>
<dbReference type="Gene3D" id="3.40.50.720">
    <property type="entry name" value="NAD(P)-binding Rossmann-like Domain"/>
    <property type="match status" value="1"/>
</dbReference>
<dbReference type="GO" id="GO:0047116">
    <property type="term" value="F:1,6-dihydroxycyclohexa-2,4-diene-1-carboxylate dehydrogenase activity"/>
    <property type="evidence" value="ECO:0007669"/>
    <property type="project" value="UniProtKB-EC"/>
</dbReference>
<evidence type="ECO:0000256" key="2">
    <source>
        <dbReference type="ARBA" id="ARBA00023002"/>
    </source>
</evidence>
<dbReference type="PRINTS" id="PR00081">
    <property type="entry name" value="GDHRDH"/>
</dbReference>
<proteinExistence type="inferred from homology"/>
<dbReference type="InterPro" id="IPR036291">
    <property type="entry name" value="NAD(P)-bd_dom_sf"/>
</dbReference>